<organism evidence="2 3">
    <name type="scientific">Brachybacterium huguangmaarense</name>
    <dbReference type="NCBI Taxonomy" id="1652028"/>
    <lineage>
        <taxon>Bacteria</taxon>
        <taxon>Bacillati</taxon>
        <taxon>Actinomycetota</taxon>
        <taxon>Actinomycetes</taxon>
        <taxon>Micrococcales</taxon>
        <taxon>Dermabacteraceae</taxon>
        <taxon>Brachybacterium</taxon>
    </lineage>
</organism>
<evidence type="ECO:0000313" key="3">
    <source>
        <dbReference type="Proteomes" id="UP001164305"/>
    </source>
</evidence>
<dbReference type="SUPFAM" id="SSF52821">
    <property type="entry name" value="Rhodanese/Cell cycle control phosphatase"/>
    <property type="match status" value="1"/>
</dbReference>
<accession>A0ABY6G3G3</accession>
<sequence>MTRSIADVLAAARHGVERVHPDRLAEHQARGAWVVDLRTPWTRDTEGHLPGAIVVEPTVFLWRLDPQSPSRMADGPGYDDEVVVLCNEGYLSSLAARDLRELGFTRATDLDGGFRAWAASGHAVQAEPSRYVT</sequence>
<dbReference type="InterPro" id="IPR001763">
    <property type="entry name" value="Rhodanese-like_dom"/>
</dbReference>
<proteinExistence type="predicted"/>
<reference evidence="2" key="1">
    <citation type="submission" date="2022-10" db="EMBL/GenBank/DDBJ databases">
        <title>Whole-Genome Sequencing of Brachybacterium huguangmaarense BRM-3, Isolated from Betula schmidtii.</title>
        <authorList>
            <person name="Haam D."/>
        </authorList>
    </citation>
    <scope>NUCLEOTIDE SEQUENCE</scope>
    <source>
        <strain evidence="2">BRM-3</strain>
    </source>
</reference>
<dbReference type="InterPro" id="IPR052367">
    <property type="entry name" value="Thiosulfate_ST/Rhodanese-like"/>
</dbReference>
<keyword evidence="3" id="KW-1185">Reference proteome</keyword>
<dbReference type="CDD" id="cd00158">
    <property type="entry name" value="RHOD"/>
    <property type="match status" value="1"/>
</dbReference>
<dbReference type="Pfam" id="PF00581">
    <property type="entry name" value="Rhodanese"/>
    <property type="match status" value="1"/>
</dbReference>
<dbReference type="EMBL" id="CP107020">
    <property type="protein sequence ID" value="UYG17194.1"/>
    <property type="molecule type" value="Genomic_DNA"/>
</dbReference>
<evidence type="ECO:0000313" key="2">
    <source>
        <dbReference type="EMBL" id="UYG17194.1"/>
    </source>
</evidence>
<dbReference type="SMART" id="SM00450">
    <property type="entry name" value="RHOD"/>
    <property type="match status" value="1"/>
</dbReference>
<dbReference type="RefSeq" id="WP_263594403.1">
    <property type="nucleotide sequence ID" value="NZ_CP107020.1"/>
</dbReference>
<dbReference type="InterPro" id="IPR036873">
    <property type="entry name" value="Rhodanese-like_dom_sf"/>
</dbReference>
<gene>
    <name evidence="2" type="ORF">BRM3_01795</name>
</gene>
<dbReference type="Gene3D" id="3.40.250.10">
    <property type="entry name" value="Rhodanese-like domain"/>
    <property type="match status" value="1"/>
</dbReference>
<protein>
    <submittedName>
        <fullName evidence="2">Rhodanese-like domain-containing protein</fullName>
    </submittedName>
</protein>
<dbReference type="PANTHER" id="PTHR45431:SF3">
    <property type="entry name" value="RHODANESE-LIKE DOMAIN-CONTAINING PROTEIN 15, CHLOROPLASTIC"/>
    <property type="match status" value="1"/>
</dbReference>
<dbReference type="Proteomes" id="UP001164305">
    <property type="component" value="Chromosome"/>
</dbReference>
<dbReference type="PANTHER" id="PTHR45431">
    <property type="entry name" value="RHODANESE-LIKE DOMAIN-CONTAINING PROTEIN 15, CHLOROPLASTIC"/>
    <property type="match status" value="1"/>
</dbReference>
<evidence type="ECO:0000259" key="1">
    <source>
        <dbReference type="PROSITE" id="PS50206"/>
    </source>
</evidence>
<dbReference type="PROSITE" id="PS50206">
    <property type="entry name" value="RHODANESE_3"/>
    <property type="match status" value="1"/>
</dbReference>
<name>A0ABY6G3G3_9MICO</name>
<feature type="domain" description="Rhodanese" evidence="1">
    <location>
        <begin position="28"/>
        <end position="126"/>
    </location>
</feature>